<dbReference type="InterPro" id="IPR050275">
    <property type="entry name" value="PGM_Phosphatase"/>
</dbReference>
<evidence type="ECO:0000256" key="2">
    <source>
        <dbReference type="PIRSR" id="PIRSR613078-2"/>
    </source>
</evidence>
<sequence>MVAPLFQSDFLFLRHGRTALNAADRVAGSTDVELDELGHAQALAARDALAAEALAAIWVSPLLRARQTAAAVAAARGLTPAILPDLAERDWGAWEGMPRAGLDRDATPPGGEAPAIFISRVLGALSRIEGPFPALIVAHSGVARVLAAALCPARRLRRPENGEAVRWQRLEGGGWRPVSISFPELPVLSPN</sequence>
<dbReference type="Gene3D" id="3.40.50.1240">
    <property type="entry name" value="Phosphoglycerate mutase-like"/>
    <property type="match status" value="1"/>
</dbReference>
<proteinExistence type="predicted"/>
<feature type="binding site" evidence="2">
    <location>
        <begin position="14"/>
        <end position="21"/>
    </location>
    <ligand>
        <name>substrate</name>
    </ligand>
</feature>
<dbReference type="SMART" id="SM00855">
    <property type="entry name" value="PGAM"/>
    <property type="match status" value="1"/>
</dbReference>
<evidence type="ECO:0000313" key="3">
    <source>
        <dbReference type="EMBL" id="NNU81822.1"/>
    </source>
</evidence>
<dbReference type="Proteomes" id="UP000572377">
    <property type="component" value="Unassembled WGS sequence"/>
</dbReference>
<protein>
    <submittedName>
        <fullName evidence="3">Histidine phosphatase family protein</fullName>
    </submittedName>
</protein>
<accession>A0A849L6Q3</accession>
<dbReference type="GO" id="GO:0005737">
    <property type="term" value="C:cytoplasm"/>
    <property type="evidence" value="ECO:0007669"/>
    <property type="project" value="TreeGrafter"/>
</dbReference>
<dbReference type="Pfam" id="PF00300">
    <property type="entry name" value="His_Phos_1"/>
    <property type="match status" value="1"/>
</dbReference>
<dbReference type="EMBL" id="JABFBC010000003">
    <property type="protein sequence ID" value="NNU81822.1"/>
    <property type="molecule type" value="Genomic_DNA"/>
</dbReference>
<dbReference type="InterPro" id="IPR013078">
    <property type="entry name" value="His_Pase_superF_clade-1"/>
</dbReference>
<dbReference type="SUPFAM" id="SSF53254">
    <property type="entry name" value="Phosphoglycerate mutase-like"/>
    <property type="match status" value="1"/>
</dbReference>
<dbReference type="GO" id="GO:0016791">
    <property type="term" value="F:phosphatase activity"/>
    <property type="evidence" value="ECO:0007669"/>
    <property type="project" value="TreeGrafter"/>
</dbReference>
<dbReference type="PANTHER" id="PTHR48100">
    <property type="entry name" value="BROAD-SPECIFICITY PHOSPHATASE YOR283W-RELATED"/>
    <property type="match status" value="1"/>
</dbReference>
<feature type="active site" description="Tele-phosphohistidine intermediate" evidence="1">
    <location>
        <position position="15"/>
    </location>
</feature>
<feature type="binding site" evidence="2">
    <location>
        <position position="64"/>
    </location>
    <ligand>
        <name>substrate</name>
    </ligand>
</feature>
<gene>
    <name evidence="3" type="ORF">HMH01_15400</name>
</gene>
<dbReference type="PANTHER" id="PTHR48100:SF1">
    <property type="entry name" value="HISTIDINE PHOSPHATASE FAMILY PROTEIN-RELATED"/>
    <property type="match status" value="1"/>
</dbReference>
<organism evidence="3 4">
    <name type="scientific">Halovulum dunhuangense</name>
    <dbReference type="NCBI Taxonomy" id="1505036"/>
    <lineage>
        <taxon>Bacteria</taxon>
        <taxon>Pseudomonadati</taxon>
        <taxon>Pseudomonadota</taxon>
        <taxon>Alphaproteobacteria</taxon>
        <taxon>Rhodobacterales</taxon>
        <taxon>Paracoccaceae</taxon>
        <taxon>Halovulum</taxon>
    </lineage>
</organism>
<keyword evidence="4" id="KW-1185">Reference proteome</keyword>
<reference evidence="3 4" key="1">
    <citation type="submission" date="2020-05" db="EMBL/GenBank/DDBJ databases">
        <title>Gimesia benthica sp. nov., a novel planctomycete isolated from a deep-sea water sample of the Northwest Indian Ocean.</title>
        <authorList>
            <person name="Wang J."/>
            <person name="Ruan C."/>
            <person name="Song L."/>
            <person name="Zhu Y."/>
            <person name="Li A."/>
            <person name="Zheng X."/>
            <person name="Wang L."/>
            <person name="Lu Z."/>
            <person name="Huang Y."/>
            <person name="Du W."/>
            <person name="Zhou Y."/>
            <person name="Huang L."/>
            <person name="Dai X."/>
        </authorList>
    </citation>
    <scope>NUCLEOTIDE SEQUENCE [LARGE SCALE GENOMIC DNA]</scope>
    <source>
        <strain evidence="3 4">YYQ-30</strain>
    </source>
</reference>
<feature type="active site" description="Proton donor/acceptor" evidence="1">
    <location>
        <position position="88"/>
    </location>
</feature>
<dbReference type="InterPro" id="IPR029033">
    <property type="entry name" value="His_PPase_superfam"/>
</dbReference>
<evidence type="ECO:0000313" key="4">
    <source>
        <dbReference type="Proteomes" id="UP000572377"/>
    </source>
</evidence>
<comment type="caution">
    <text evidence="3">The sequence shown here is derived from an EMBL/GenBank/DDBJ whole genome shotgun (WGS) entry which is preliminary data.</text>
</comment>
<dbReference type="RefSeq" id="WP_171326684.1">
    <property type="nucleotide sequence ID" value="NZ_JABFBC010000003.1"/>
</dbReference>
<evidence type="ECO:0000256" key="1">
    <source>
        <dbReference type="PIRSR" id="PIRSR613078-1"/>
    </source>
</evidence>
<dbReference type="AlphaFoldDB" id="A0A849L6Q3"/>
<name>A0A849L6Q3_9RHOB</name>